<dbReference type="PROSITE" id="PS51375">
    <property type="entry name" value="PPR"/>
    <property type="match status" value="8"/>
</dbReference>
<dbReference type="FunCoup" id="A0A200R7B3">
    <property type="interactions" value="1582"/>
</dbReference>
<keyword evidence="3" id="KW-0472">Membrane</keyword>
<dbReference type="EMBL" id="MVGT01000435">
    <property type="protein sequence ID" value="OVA18590.1"/>
    <property type="molecule type" value="Genomic_DNA"/>
</dbReference>
<keyword evidence="1" id="KW-0677">Repeat</keyword>
<dbReference type="FunFam" id="1.25.40.10:FF:000542">
    <property type="entry name" value="Pentatricopeptide repeat-containing protein MRL1, chloroplastic isoform X1"/>
    <property type="match status" value="1"/>
</dbReference>
<keyword evidence="3" id="KW-0812">Transmembrane</keyword>
<dbReference type="InterPro" id="IPR002885">
    <property type="entry name" value="PPR_rpt"/>
</dbReference>
<dbReference type="STRING" id="56857.A0A200R7B3"/>
<sequence>MDVSFSAKPLTLTPVSYFSFSSSSSSSSSSFSSPRFYLLRKEFLGCGHRLKLPELQSRRKCKKLVFQIQSPRFLFRASLFSEPVLVIVAVAVTFSALTVLYLNFNNRRKKDSKELSGVKDPNSLENLEVSKQGKGFAKLDLPIADTETPVKESEPITGKDNLNGHIYEERVVHYQKTKVSESNGCDVLASSASGVVSTKETEAMGVDFPPPLLNELHLEQVNFAMEMPPEAHKGETVMDPELSRLMVELEPTSSVSTTSVKDLSGDIHNEQKLEHEMEEASELQVSSYTAFFRESAREELHTFYEENQSGMRSLSNLKELKPILPHISGARIKNISSLLEPTTISRADLSVEVSHNTTDYLEGEMRIAYYRGGSSRKRKNFGKDGEFPKDMGKRLLAGQRDLFPQPNGIEVNGKCDPSEYFSAYNRLLRGGRLTGCIELLESMEQRGMLDMDKVYHARFFNTCKSQKAVKEAFRFTNLIQKPTLSTFNMLLSVCASAQDSEGAFQVLQLVKEAGLKADCKLYTTLISTCAKSGKVDAMFEVFHEMVNAGVEPNVHTYGALIDGCARAGQVAKAFGAYGILRSKKVKPDRVVFNALITACGQSGAVDRAFDVLAEMRAEPTPIDPDHVTVGALIRTCAQAGQFDRARKVYKMVHQYHIKGTPEVYTIAVNSCSQMGDIDFALTVYGDMKKNGVVPDEMFLSALINVAGRAGKIDTAFEIVQEARTQGARLGNVLYGSLMGACSNAKDWQKALELYEDIKAIKLCPTVSTLNALITALCDGDQLQKAVEVLDELKKVGVCPNIITYSVLVVASQKKDDLELASMLYSQAKKDGVVPNLVMFRCLIGMCLRRFEKAYSLGEHILSFNSGKPQIDNKWTSLALNIYRENIIAAVVPTIEVFSEVLGCLQFPHDTSIRTRLVENLGVSTDASRCPNLFSLIDGFGEYDPRSFSLLEEAASLGVVPCVSFKESPIVVDARKLHVHTAEVYLLTFLKGLKHRLAAGAKLPNVTILLPVEKAQVVTPKGEKTVNLVGRVGQAVGALLRRMGLSYQGNESYGRIRISGLAIKRWFQPKLDLPPFSGKPTEFNSSQARWGKGITDQQRNIRTSNLSLD</sequence>
<dbReference type="FunFam" id="1.25.40.10:FF:000678">
    <property type="entry name" value="Pentatricopeptide repeat-containing protein MRL1 chloroplastic"/>
    <property type="match status" value="1"/>
</dbReference>
<evidence type="ECO:0000313" key="5">
    <source>
        <dbReference type="EMBL" id="OVA18590.1"/>
    </source>
</evidence>
<protein>
    <submittedName>
        <fullName evidence="5">Pentatricopeptide repeat</fullName>
    </submittedName>
</protein>
<dbReference type="InterPro" id="IPR053303">
    <property type="entry name" value="Chloroplast_PPR"/>
</dbReference>
<feature type="repeat" description="PPR" evidence="2">
    <location>
        <begin position="483"/>
        <end position="517"/>
    </location>
</feature>
<dbReference type="FunFam" id="1.25.40.10:FF:002179">
    <property type="entry name" value="Pentatricopeptide repeat-containing protein MRL1, chloroplastic"/>
    <property type="match status" value="1"/>
</dbReference>
<feature type="transmembrane region" description="Helical" evidence="3">
    <location>
        <begin position="84"/>
        <end position="104"/>
    </location>
</feature>
<dbReference type="OrthoDB" id="185373at2759"/>
<dbReference type="AlphaFoldDB" id="A0A200R7B3"/>
<feature type="domain" description="PROP1-like PPR" evidence="4">
    <location>
        <begin position="485"/>
        <end position="656"/>
    </location>
</feature>
<feature type="repeat" description="PPR" evidence="2">
    <location>
        <begin position="588"/>
        <end position="622"/>
    </location>
</feature>
<keyword evidence="6" id="KW-1185">Reference proteome</keyword>
<comment type="caution">
    <text evidence="5">The sequence shown here is derived from an EMBL/GenBank/DDBJ whole genome shotgun (WGS) entry which is preliminary data.</text>
</comment>
<evidence type="ECO:0000313" key="6">
    <source>
        <dbReference type="Proteomes" id="UP000195402"/>
    </source>
</evidence>
<dbReference type="PANTHER" id="PTHR47935:SF1">
    <property type="entry name" value="PENTATRICOPEPTIDE REPEAT-CONTAINING PROTEIN MRL1, CHLOROPLASTIC"/>
    <property type="match status" value="1"/>
</dbReference>
<dbReference type="InParanoid" id="A0A200R7B3"/>
<feature type="repeat" description="PPR" evidence="2">
    <location>
        <begin position="800"/>
        <end position="834"/>
    </location>
</feature>
<feature type="repeat" description="PPR" evidence="2">
    <location>
        <begin position="660"/>
        <end position="694"/>
    </location>
</feature>
<feature type="domain" description="PROP1-like PPR" evidence="4">
    <location>
        <begin position="663"/>
        <end position="812"/>
    </location>
</feature>
<proteinExistence type="predicted"/>
<dbReference type="PANTHER" id="PTHR47935">
    <property type="entry name" value="PENTATRICOPEPTIDE REPEAT-CONTAINING PROTEIN MRL1, CHLOROPLASTIC"/>
    <property type="match status" value="1"/>
</dbReference>
<dbReference type="InterPro" id="IPR033443">
    <property type="entry name" value="PROP1-like_PPR_dom"/>
</dbReference>
<evidence type="ECO:0000256" key="2">
    <source>
        <dbReference type="PROSITE-ProRule" id="PRU00708"/>
    </source>
</evidence>
<feature type="repeat" description="PPR" evidence="2">
    <location>
        <begin position="730"/>
        <end position="764"/>
    </location>
</feature>
<dbReference type="Gene3D" id="1.25.40.10">
    <property type="entry name" value="Tetratricopeptide repeat domain"/>
    <property type="match status" value="3"/>
</dbReference>
<dbReference type="Pfam" id="PF17177">
    <property type="entry name" value="PPR_long"/>
    <property type="match status" value="2"/>
</dbReference>
<name>A0A200R7B3_MACCD</name>
<feature type="repeat" description="PPR" evidence="2">
    <location>
        <begin position="518"/>
        <end position="552"/>
    </location>
</feature>
<dbReference type="OMA" id="CLQMFDN"/>
<evidence type="ECO:0000256" key="3">
    <source>
        <dbReference type="SAM" id="Phobius"/>
    </source>
</evidence>
<accession>A0A200R7B3</accession>
<feature type="repeat" description="PPR" evidence="2">
    <location>
        <begin position="765"/>
        <end position="799"/>
    </location>
</feature>
<keyword evidence="3" id="KW-1133">Transmembrane helix</keyword>
<organism evidence="5 6">
    <name type="scientific">Macleaya cordata</name>
    <name type="common">Five-seeded plume-poppy</name>
    <name type="synonym">Bocconia cordata</name>
    <dbReference type="NCBI Taxonomy" id="56857"/>
    <lineage>
        <taxon>Eukaryota</taxon>
        <taxon>Viridiplantae</taxon>
        <taxon>Streptophyta</taxon>
        <taxon>Embryophyta</taxon>
        <taxon>Tracheophyta</taxon>
        <taxon>Spermatophyta</taxon>
        <taxon>Magnoliopsida</taxon>
        <taxon>Ranunculales</taxon>
        <taxon>Papaveraceae</taxon>
        <taxon>Papaveroideae</taxon>
        <taxon>Macleaya</taxon>
    </lineage>
</organism>
<dbReference type="Proteomes" id="UP000195402">
    <property type="component" value="Unassembled WGS sequence"/>
</dbReference>
<reference evidence="5 6" key="1">
    <citation type="journal article" date="2017" name="Mol. Plant">
        <title>The Genome of Medicinal Plant Macleaya cordata Provides New Insights into Benzylisoquinoline Alkaloids Metabolism.</title>
        <authorList>
            <person name="Liu X."/>
            <person name="Liu Y."/>
            <person name="Huang P."/>
            <person name="Ma Y."/>
            <person name="Qing Z."/>
            <person name="Tang Q."/>
            <person name="Cao H."/>
            <person name="Cheng P."/>
            <person name="Zheng Y."/>
            <person name="Yuan Z."/>
            <person name="Zhou Y."/>
            <person name="Liu J."/>
            <person name="Tang Z."/>
            <person name="Zhuo Y."/>
            <person name="Zhang Y."/>
            <person name="Yu L."/>
            <person name="Huang J."/>
            <person name="Yang P."/>
            <person name="Peng Q."/>
            <person name="Zhang J."/>
            <person name="Jiang W."/>
            <person name="Zhang Z."/>
            <person name="Lin K."/>
            <person name="Ro D.K."/>
            <person name="Chen X."/>
            <person name="Xiong X."/>
            <person name="Shang Y."/>
            <person name="Huang S."/>
            <person name="Zeng J."/>
        </authorList>
    </citation>
    <scope>NUCLEOTIDE SEQUENCE [LARGE SCALE GENOMIC DNA]</scope>
    <source>
        <strain evidence="6">cv. BLH2017</strain>
        <tissue evidence="5">Root</tissue>
    </source>
</reference>
<dbReference type="InterPro" id="IPR011990">
    <property type="entry name" value="TPR-like_helical_dom_sf"/>
</dbReference>
<gene>
    <name evidence="5" type="ORF">BVC80_1831g137</name>
</gene>
<evidence type="ECO:0000256" key="1">
    <source>
        <dbReference type="ARBA" id="ARBA00022737"/>
    </source>
</evidence>
<evidence type="ECO:0000259" key="4">
    <source>
        <dbReference type="Pfam" id="PF17177"/>
    </source>
</evidence>
<feature type="repeat" description="PPR" evidence="2">
    <location>
        <begin position="553"/>
        <end position="587"/>
    </location>
</feature>
<dbReference type="NCBIfam" id="TIGR00756">
    <property type="entry name" value="PPR"/>
    <property type="match status" value="7"/>
</dbReference>